<gene>
    <name evidence="2" type="ORF">I6I07_20945</name>
</gene>
<dbReference type="Gene3D" id="1.10.10.10">
    <property type="entry name" value="Winged helix-like DNA-binding domain superfamily/Winged helix DNA-binding domain"/>
    <property type="match status" value="1"/>
</dbReference>
<accession>A0A7T4AZV5</accession>
<evidence type="ECO:0000256" key="1">
    <source>
        <dbReference type="SAM" id="MobiDB-lite"/>
    </source>
</evidence>
<evidence type="ECO:0000313" key="3">
    <source>
        <dbReference type="Proteomes" id="UP000595231"/>
    </source>
</evidence>
<organism evidence="2 3">
    <name type="scientific">Achromobacter deleyi</name>
    <dbReference type="NCBI Taxonomy" id="1353891"/>
    <lineage>
        <taxon>Bacteria</taxon>
        <taxon>Pseudomonadati</taxon>
        <taxon>Pseudomonadota</taxon>
        <taxon>Betaproteobacteria</taxon>
        <taxon>Burkholderiales</taxon>
        <taxon>Alcaligenaceae</taxon>
        <taxon>Achromobacter</taxon>
    </lineage>
</organism>
<dbReference type="Proteomes" id="UP000595231">
    <property type="component" value="Chromosome"/>
</dbReference>
<proteinExistence type="predicted"/>
<evidence type="ECO:0000313" key="2">
    <source>
        <dbReference type="EMBL" id="QQB33102.1"/>
    </source>
</evidence>
<dbReference type="AlphaFoldDB" id="A0A7T4AZV5"/>
<reference evidence="2 3" key="1">
    <citation type="submission" date="2020-12" db="EMBL/GenBank/DDBJ databases">
        <title>FDA dAtabase for Regulatory Grade micrObial Sequences (FDA-ARGOS): Supporting development and validation of Infectious Disease Dx tests.</title>
        <authorList>
            <person name="Sproer C."/>
            <person name="Gronow S."/>
            <person name="Severitt S."/>
            <person name="Schroder I."/>
            <person name="Tallon L."/>
            <person name="Sadzewicz L."/>
            <person name="Zhao X."/>
            <person name="Boylan J."/>
            <person name="Ott S."/>
            <person name="Bowen H."/>
            <person name="Vavikolanu K."/>
            <person name="Mehta A."/>
            <person name="Aluvathingal J."/>
            <person name="Nadendla S."/>
            <person name="Lowell S."/>
            <person name="Myers T."/>
            <person name="Yan Y."/>
            <person name="Sichtig H."/>
        </authorList>
    </citation>
    <scope>NUCLEOTIDE SEQUENCE [LARGE SCALE GENOMIC DNA]</scope>
    <source>
        <strain evidence="2 3">FDAARGOS_1050</strain>
    </source>
</reference>
<dbReference type="InterPro" id="IPR011991">
    <property type="entry name" value="ArsR-like_HTH"/>
</dbReference>
<feature type="region of interest" description="Disordered" evidence="1">
    <location>
        <begin position="1"/>
        <end position="20"/>
    </location>
</feature>
<sequence length="136" mass="14854">MATKKSNGELVVKGASSGNLTSLNNQQVAAQLHALAEQVQTGAIRGYEFKQTANSVSFTVDSADGKQRIIKKETVLSGLVRRQTDHVAQQPPAERRKVVKELAQEGLSQVEIAKRTLRSQKTISNDIQKLKDDGEL</sequence>
<protein>
    <submittedName>
        <fullName evidence="2">Winged helix-turn-helix transcriptional regulator</fullName>
    </submittedName>
</protein>
<dbReference type="GO" id="GO:0006355">
    <property type="term" value="P:regulation of DNA-templated transcription"/>
    <property type="evidence" value="ECO:0007669"/>
    <property type="project" value="UniProtKB-ARBA"/>
</dbReference>
<dbReference type="RefSeq" id="WP_198483546.1">
    <property type="nucleotide sequence ID" value="NZ_CP065997.1"/>
</dbReference>
<dbReference type="InterPro" id="IPR036388">
    <property type="entry name" value="WH-like_DNA-bd_sf"/>
</dbReference>
<dbReference type="CDD" id="cd00090">
    <property type="entry name" value="HTH_ARSR"/>
    <property type="match status" value="1"/>
</dbReference>
<dbReference type="EMBL" id="CP065997">
    <property type="protein sequence ID" value="QQB33102.1"/>
    <property type="molecule type" value="Genomic_DNA"/>
</dbReference>
<name>A0A7T4AZV5_9BURK</name>